<accession>A0A382E5A7</accession>
<dbReference type="EMBL" id="UINC01042424">
    <property type="protein sequence ID" value="SVB45047.1"/>
    <property type="molecule type" value="Genomic_DNA"/>
</dbReference>
<proteinExistence type="predicted"/>
<gene>
    <name evidence="2" type="ORF">METZ01_LOCUS197901</name>
</gene>
<dbReference type="InterPro" id="IPR011635">
    <property type="entry name" value="CARDB"/>
</dbReference>
<feature type="non-terminal residue" evidence="2">
    <location>
        <position position="1"/>
    </location>
</feature>
<dbReference type="Pfam" id="PF07705">
    <property type="entry name" value="CARDB"/>
    <property type="match status" value="1"/>
</dbReference>
<dbReference type="AlphaFoldDB" id="A0A382E5A7"/>
<feature type="non-terminal residue" evidence="2">
    <location>
        <position position="575"/>
    </location>
</feature>
<organism evidence="2">
    <name type="scientific">marine metagenome</name>
    <dbReference type="NCBI Taxonomy" id="408172"/>
    <lineage>
        <taxon>unclassified sequences</taxon>
        <taxon>metagenomes</taxon>
        <taxon>ecological metagenomes</taxon>
    </lineage>
</organism>
<dbReference type="Gene3D" id="2.60.40.10">
    <property type="entry name" value="Immunoglobulins"/>
    <property type="match status" value="3"/>
</dbReference>
<name>A0A382E5A7_9ZZZZ</name>
<sequence length="575" mass="63283">TVVFEYGNSGDISTQTPITISAWFGNESNPEMELIAPLPMTFSFVSPDPDDPQLPPERMEFEYTVPDVEEGFYQFKAQIDTKNNNTEDSDTSNNVEILQVCVGDCSQADLRIKDVGLQTLTSEPIEAVAGNIISFTYTIENVGEGEAQGTPSNPLVMFLEVMKCPEGDCSDQGWAKVNESLAVRPGIPGNGGEYNDDSFLRLNWSTAVQDKGFWNVRVVVDGYDSIDESNETNNADFDRSWFRVKSGYFELTEQRPDLIVTNIDEGDGIVYDNEVVTLSVAVSQSEFADIMADNVKMFIQIVDPQGSLGPWMQIDDAKTVGLEGETTFFEYEWTPTKIGSYGIDAYVDRDDEIVEWKEDNNEFEGKVVTVYEKLPDLQISSVDISPVNDEGYAMVGVNSELITTVTNLGVRNMTESEGTKLEVTFYISTPFSSPINFCQDDDGNRMDQFRDEVACELGSDGLSDTAVPSTLEDDGTWGNTFYVNQALAIGESTEVSIPFIFFENSAYRFIVKVDEAQEISEGSGGPELNNEAIKNAYAVSSVDAYVTNLTVDIGDGLAGKECPITFDVGVANIPV</sequence>
<feature type="domain" description="CARDB" evidence="1">
    <location>
        <begin position="324"/>
        <end position="364"/>
    </location>
</feature>
<evidence type="ECO:0000313" key="2">
    <source>
        <dbReference type="EMBL" id="SVB45047.1"/>
    </source>
</evidence>
<dbReference type="InterPro" id="IPR013783">
    <property type="entry name" value="Ig-like_fold"/>
</dbReference>
<evidence type="ECO:0000259" key="1">
    <source>
        <dbReference type="Pfam" id="PF07705"/>
    </source>
</evidence>
<protein>
    <recommendedName>
        <fullName evidence="1">CARDB domain-containing protein</fullName>
    </recommendedName>
</protein>
<reference evidence="2" key="1">
    <citation type="submission" date="2018-05" db="EMBL/GenBank/DDBJ databases">
        <authorList>
            <person name="Lanie J.A."/>
            <person name="Ng W.-L."/>
            <person name="Kazmierczak K.M."/>
            <person name="Andrzejewski T.M."/>
            <person name="Davidsen T.M."/>
            <person name="Wayne K.J."/>
            <person name="Tettelin H."/>
            <person name="Glass J.I."/>
            <person name="Rusch D."/>
            <person name="Podicherti R."/>
            <person name="Tsui H.-C.T."/>
            <person name="Winkler M.E."/>
        </authorList>
    </citation>
    <scope>NUCLEOTIDE SEQUENCE</scope>
</reference>